<dbReference type="EMBL" id="NPEZ01000002">
    <property type="protein sequence ID" value="OZT77481.1"/>
    <property type="molecule type" value="Genomic_DNA"/>
</dbReference>
<dbReference type="Proteomes" id="UP000216682">
    <property type="component" value="Unassembled WGS sequence"/>
</dbReference>
<organism evidence="3 4">
    <name type="scientific">Salinicoccus roseus</name>
    <dbReference type="NCBI Taxonomy" id="45670"/>
    <lineage>
        <taxon>Bacteria</taxon>
        <taxon>Bacillati</taxon>
        <taxon>Bacillota</taxon>
        <taxon>Bacilli</taxon>
        <taxon>Bacillales</taxon>
        <taxon>Staphylococcaceae</taxon>
        <taxon>Salinicoccus</taxon>
    </lineage>
</organism>
<keyword evidence="1" id="KW-0812">Transmembrane</keyword>
<gene>
    <name evidence="3" type="ORF">CFN03_05950</name>
</gene>
<proteinExistence type="predicted"/>
<keyword evidence="1" id="KW-0472">Membrane</keyword>
<evidence type="ECO:0000313" key="3">
    <source>
        <dbReference type="EMBL" id="OZT77481.1"/>
    </source>
</evidence>
<evidence type="ECO:0000256" key="1">
    <source>
        <dbReference type="SAM" id="Phobius"/>
    </source>
</evidence>
<feature type="domain" description="DUF1468" evidence="2">
    <location>
        <begin position="9"/>
        <end position="146"/>
    </location>
</feature>
<dbReference type="Pfam" id="PF07331">
    <property type="entry name" value="TctB"/>
    <property type="match status" value="1"/>
</dbReference>
<dbReference type="AlphaFoldDB" id="A0A265E798"/>
<feature type="transmembrane region" description="Helical" evidence="1">
    <location>
        <begin position="119"/>
        <end position="137"/>
    </location>
</feature>
<reference evidence="3 4" key="1">
    <citation type="submission" date="2017-07" db="EMBL/GenBank/DDBJ databases">
        <title>Shotgun whole genome sequences of three halophilic bacterial isolates.</title>
        <authorList>
            <person name="Pozzo T."/>
            <person name="Higdon S.M."/>
            <person name="Quillaguaman J."/>
        </authorList>
    </citation>
    <scope>NUCLEOTIDE SEQUENCE [LARGE SCALE GENOMIC DNA]</scope>
    <source>
        <strain evidence="3 4">BU-1</strain>
    </source>
</reference>
<sequence>MLRTMNRKISLILLALAAFYLVMTYNLPAYTYTEIDADMVPKGLGWLLVFLSIVLFFIKDSETEEQRERRNIPKKEIITLLAVTGMILLYIFLLEILGFVAVTALFVFFCSWFLGYKKFITNAIVSIVFPVVLYMLFTQFLRIELPQGILPF</sequence>
<keyword evidence="1" id="KW-1133">Transmembrane helix</keyword>
<feature type="transmembrane region" description="Helical" evidence="1">
    <location>
        <begin position="78"/>
        <end position="107"/>
    </location>
</feature>
<name>A0A265E798_9STAP</name>
<feature type="transmembrane region" description="Helical" evidence="1">
    <location>
        <begin position="40"/>
        <end position="58"/>
    </location>
</feature>
<accession>A0A265E798</accession>
<dbReference type="RefSeq" id="WP_031545744.1">
    <property type="nucleotide sequence ID" value="NZ_NPEZ01000002.1"/>
</dbReference>
<evidence type="ECO:0000313" key="4">
    <source>
        <dbReference type="Proteomes" id="UP000216682"/>
    </source>
</evidence>
<protein>
    <submittedName>
        <fullName evidence="3">Tripartite tricarboxylate transporter TctB family protein</fullName>
    </submittedName>
</protein>
<comment type="caution">
    <text evidence="3">The sequence shown here is derived from an EMBL/GenBank/DDBJ whole genome shotgun (WGS) entry which is preliminary data.</text>
</comment>
<evidence type="ECO:0000259" key="2">
    <source>
        <dbReference type="Pfam" id="PF07331"/>
    </source>
</evidence>
<dbReference type="InterPro" id="IPR009936">
    <property type="entry name" value="DUF1468"/>
</dbReference>